<evidence type="ECO:0000313" key="3">
    <source>
        <dbReference type="Proteomes" id="UP000308768"/>
    </source>
</evidence>
<proteinExistence type="predicted"/>
<dbReference type="InterPro" id="IPR013097">
    <property type="entry name" value="Dabb"/>
</dbReference>
<protein>
    <recommendedName>
        <fullName evidence="1">Stress-response A/B barrel domain-containing protein</fullName>
    </recommendedName>
</protein>
<organism evidence="2 3">
    <name type="scientific">Cryomyces minteri</name>
    <dbReference type="NCBI Taxonomy" id="331657"/>
    <lineage>
        <taxon>Eukaryota</taxon>
        <taxon>Fungi</taxon>
        <taxon>Dikarya</taxon>
        <taxon>Ascomycota</taxon>
        <taxon>Pezizomycotina</taxon>
        <taxon>Dothideomycetes</taxon>
        <taxon>Dothideomycetes incertae sedis</taxon>
        <taxon>Cryomyces</taxon>
    </lineage>
</organism>
<dbReference type="Proteomes" id="UP000308768">
    <property type="component" value="Unassembled WGS sequence"/>
</dbReference>
<feature type="domain" description="Stress-response A/B barrel" evidence="1">
    <location>
        <begin position="6"/>
        <end position="102"/>
    </location>
</feature>
<dbReference type="SMART" id="SM00886">
    <property type="entry name" value="Dabb"/>
    <property type="match status" value="1"/>
</dbReference>
<evidence type="ECO:0000313" key="2">
    <source>
        <dbReference type="EMBL" id="TKA72814.1"/>
    </source>
</evidence>
<keyword evidence="3" id="KW-1185">Reference proteome</keyword>
<sequence>MASKPVYRVTMFKIPDPANVQPMLDKYATMKQDAKKDGKPYILSCVAGRAVSDPRNQGYTLYAQTSFASLEDMKYYDEQCEAHQALKAVGKGKVDPPPIVLYMEDVVNWHP</sequence>
<dbReference type="Pfam" id="PF07876">
    <property type="entry name" value="Dabb"/>
    <property type="match status" value="1"/>
</dbReference>
<dbReference type="PROSITE" id="PS51502">
    <property type="entry name" value="S_R_A_B_BARREL"/>
    <property type="match status" value="1"/>
</dbReference>
<dbReference type="InterPro" id="IPR011008">
    <property type="entry name" value="Dimeric_a/b-barrel"/>
</dbReference>
<accession>A0A4U0X8B3</accession>
<dbReference type="Gene3D" id="3.30.70.100">
    <property type="match status" value="1"/>
</dbReference>
<name>A0A4U0X8B3_9PEZI</name>
<dbReference type="SUPFAM" id="SSF54909">
    <property type="entry name" value="Dimeric alpha+beta barrel"/>
    <property type="match status" value="1"/>
</dbReference>
<dbReference type="EMBL" id="NAJN01000472">
    <property type="protein sequence ID" value="TKA72814.1"/>
    <property type="molecule type" value="Genomic_DNA"/>
</dbReference>
<reference evidence="2 3" key="1">
    <citation type="submission" date="2017-03" db="EMBL/GenBank/DDBJ databases">
        <title>Genomes of endolithic fungi from Antarctica.</title>
        <authorList>
            <person name="Coleine C."/>
            <person name="Masonjones S."/>
            <person name="Stajich J.E."/>
        </authorList>
    </citation>
    <scope>NUCLEOTIDE SEQUENCE [LARGE SCALE GENOMIC DNA]</scope>
    <source>
        <strain evidence="2 3">CCFEE 5187</strain>
    </source>
</reference>
<dbReference type="OrthoDB" id="3830014at2759"/>
<gene>
    <name evidence="2" type="ORF">B0A49_05478</name>
</gene>
<dbReference type="AlphaFoldDB" id="A0A4U0X8B3"/>
<evidence type="ECO:0000259" key="1">
    <source>
        <dbReference type="PROSITE" id="PS51502"/>
    </source>
</evidence>
<comment type="caution">
    <text evidence="2">The sequence shown here is derived from an EMBL/GenBank/DDBJ whole genome shotgun (WGS) entry which is preliminary data.</text>
</comment>